<dbReference type="EMBL" id="CAADFG010000004">
    <property type="protein sequence ID" value="VFJ87618.1"/>
    <property type="molecule type" value="Genomic_DNA"/>
</dbReference>
<dbReference type="GO" id="GO:0016787">
    <property type="term" value="F:hydrolase activity"/>
    <property type="evidence" value="ECO:0007669"/>
    <property type="project" value="UniProtKB-KW"/>
</dbReference>
<dbReference type="Gene3D" id="3.40.50.1010">
    <property type="entry name" value="5'-nuclease"/>
    <property type="match status" value="1"/>
</dbReference>
<feature type="domain" description="PIN" evidence="8">
    <location>
        <begin position="3"/>
        <end position="124"/>
    </location>
</feature>
<evidence type="ECO:0000256" key="5">
    <source>
        <dbReference type="ARBA" id="ARBA00022801"/>
    </source>
</evidence>
<dbReference type="AlphaFoldDB" id="A0A450U7A9"/>
<evidence type="ECO:0000256" key="6">
    <source>
        <dbReference type="ARBA" id="ARBA00022842"/>
    </source>
</evidence>
<organism evidence="9">
    <name type="scientific">Candidatus Kentrum eta</name>
    <dbReference type="NCBI Taxonomy" id="2126337"/>
    <lineage>
        <taxon>Bacteria</taxon>
        <taxon>Pseudomonadati</taxon>
        <taxon>Pseudomonadota</taxon>
        <taxon>Gammaproteobacteria</taxon>
        <taxon>Candidatus Kentrum</taxon>
    </lineage>
</organism>
<evidence type="ECO:0000256" key="1">
    <source>
        <dbReference type="ARBA" id="ARBA00001946"/>
    </source>
</evidence>
<keyword evidence="4" id="KW-0479">Metal-binding</keyword>
<evidence type="ECO:0000256" key="2">
    <source>
        <dbReference type="ARBA" id="ARBA00022649"/>
    </source>
</evidence>
<evidence type="ECO:0000313" key="9">
    <source>
        <dbReference type="EMBL" id="VFJ87618.1"/>
    </source>
</evidence>
<keyword evidence="6" id="KW-0460">Magnesium</keyword>
<keyword evidence="3" id="KW-0540">Nuclease</keyword>
<evidence type="ECO:0000256" key="7">
    <source>
        <dbReference type="ARBA" id="ARBA00038093"/>
    </source>
</evidence>
<evidence type="ECO:0000256" key="4">
    <source>
        <dbReference type="ARBA" id="ARBA00022723"/>
    </source>
</evidence>
<reference evidence="9" key="1">
    <citation type="submission" date="2019-02" db="EMBL/GenBank/DDBJ databases">
        <authorList>
            <person name="Gruber-Vodicka R. H."/>
            <person name="Seah K. B. B."/>
        </authorList>
    </citation>
    <scope>NUCLEOTIDE SEQUENCE</scope>
    <source>
        <strain evidence="11">BECK_SA2B12</strain>
        <strain evidence="9">BECK_SA2B15</strain>
        <strain evidence="10">BECK_SA2B20</strain>
    </source>
</reference>
<evidence type="ECO:0000259" key="8">
    <source>
        <dbReference type="Pfam" id="PF01850"/>
    </source>
</evidence>
<name>A0A450U7A9_9GAMM</name>
<dbReference type="SUPFAM" id="SSF88723">
    <property type="entry name" value="PIN domain-like"/>
    <property type="match status" value="1"/>
</dbReference>
<dbReference type="Pfam" id="PF01850">
    <property type="entry name" value="PIN"/>
    <property type="match status" value="1"/>
</dbReference>
<evidence type="ECO:0000313" key="10">
    <source>
        <dbReference type="EMBL" id="VFJ89413.1"/>
    </source>
</evidence>
<accession>A0A450U7A9</accession>
<comment type="cofactor">
    <cofactor evidence="1">
        <name>Mg(2+)</name>
        <dbReference type="ChEBI" id="CHEBI:18420"/>
    </cofactor>
</comment>
<dbReference type="EMBL" id="CAADFJ010000004">
    <property type="protein sequence ID" value="VFJ96015.1"/>
    <property type="molecule type" value="Genomic_DNA"/>
</dbReference>
<protein>
    <recommendedName>
        <fullName evidence="8">PIN domain-containing protein</fullName>
    </recommendedName>
</protein>
<dbReference type="CDD" id="cd09854">
    <property type="entry name" value="PIN_VapC-like"/>
    <property type="match status" value="1"/>
</dbReference>
<sequence length="141" mass="15643">MTIAVDTNILIDILEPDPVFGESSKEALKYCLQQDHVVACDIVWAEIATAYQADIEGLLVLLEQMGIGFSPLSQASALAAARIWYGYRKKGGTRQRIAADFLIGAHAFMQCDRLLSRDSGFFRNYFSDVRLVIPTSVKLPD</sequence>
<dbReference type="PANTHER" id="PTHR33653:SF1">
    <property type="entry name" value="RIBONUCLEASE VAPC2"/>
    <property type="match status" value="1"/>
</dbReference>
<evidence type="ECO:0000256" key="3">
    <source>
        <dbReference type="ARBA" id="ARBA00022722"/>
    </source>
</evidence>
<dbReference type="GO" id="GO:0046872">
    <property type="term" value="F:metal ion binding"/>
    <property type="evidence" value="ECO:0007669"/>
    <property type="project" value="UniProtKB-KW"/>
</dbReference>
<dbReference type="PANTHER" id="PTHR33653">
    <property type="entry name" value="RIBONUCLEASE VAPC2"/>
    <property type="match status" value="1"/>
</dbReference>
<dbReference type="GO" id="GO:0004518">
    <property type="term" value="F:nuclease activity"/>
    <property type="evidence" value="ECO:0007669"/>
    <property type="project" value="UniProtKB-KW"/>
</dbReference>
<dbReference type="InterPro" id="IPR002716">
    <property type="entry name" value="PIN_dom"/>
</dbReference>
<proteinExistence type="inferred from homology"/>
<keyword evidence="5" id="KW-0378">Hydrolase</keyword>
<dbReference type="EMBL" id="CAADFI010000004">
    <property type="protein sequence ID" value="VFJ89413.1"/>
    <property type="molecule type" value="Genomic_DNA"/>
</dbReference>
<dbReference type="InterPro" id="IPR050556">
    <property type="entry name" value="Type_II_TA_system_RNase"/>
</dbReference>
<dbReference type="InterPro" id="IPR029060">
    <property type="entry name" value="PIN-like_dom_sf"/>
</dbReference>
<comment type="similarity">
    <text evidence="7">Belongs to the PINc/VapC protein family.</text>
</comment>
<gene>
    <name evidence="9" type="ORF">BECKH772A_GA0070896_1000437</name>
    <name evidence="10" type="ORF">BECKH772B_GA0070898_1000437</name>
    <name evidence="11" type="ORF">BECKH772C_GA0070978_1000438</name>
</gene>
<keyword evidence="2" id="KW-1277">Toxin-antitoxin system</keyword>
<evidence type="ECO:0000313" key="11">
    <source>
        <dbReference type="EMBL" id="VFJ96015.1"/>
    </source>
</evidence>